<name>A0A6B2L0Q3_9EUKA</name>
<dbReference type="InterPro" id="IPR036013">
    <property type="entry name" value="Band_7/SPFH_dom_sf"/>
</dbReference>
<evidence type="ECO:0000313" key="2">
    <source>
        <dbReference type="EMBL" id="NDV30583.1"/>
    </source>
</evidence>
<dbReference type="InterPro" id="IPR001107">
    <property type="entry name" value="Band_7"/>
</dbReference>
<dbReference type="Gene3D" id="3.30.479.30">
    <property type="entry name" value="Band 7 domain"/>
    <property type="match status" value="1"/>
</dbReference>
<dbReference type="SUPFAM" id="SSF117892">
    <property type="entry name" value="Band 7/SPFH domain"/>
    <property type="match status" value="1"/>
</dbReference>
<organism evidence="2">
    <name type="scientific">Arcella intermedia</name>
    <dbReference type="NCBI Taxonomy" id="1963864"/>
    <lineage>
        <taxon>Eukaryota</taxon>
        <taxon>Amoebozoa</taxon>
        <taxon>Tubulinea</taxon>
        <taxon>Elardia</taxon>
        <taxon>Arcellinida</taxon>
        <taxon>Sphaerothecina</taxon>
        <taxon>Arcellidae</taxon>
        <taxon>Arcella</taxon>
    </lineage>
</organism>
<protein>
    <recommendedName>
        <fullName evidence="1">Band 7 domain-containing protein</fullName>
    </recommendedName>
</protein>
<proteinExistence type="predicted"/>
<dbReference type="AlphaFoldDB" id="A0A6B2L0Q3"/>
<feature type="domain" description="Band 7" evidence="1">
    <location>
        <begin position="180"/>
        <end position="376"/>
    </location>
</feature>
<dbReference type="EMBL" id="GIBP01001614">
    <property type="protein sequence ID" value="NDV30583.1"/>
    <property type="molecule type" value="Transcribed_RNA"/>
</dbReference>
<reference evidence="2" key="1">
    <citation type="journal article" date="2020" name="J. Eukaryot. Microbiol.">
        <title>De novo Sequencing, Assembly and Annotation of the Transcriptome for the Free-Living Testate Amoeba Arcella intermedia.</title>
        <authorList>
            <person name="Ribeiro G.M."/>
            <person name="Porfirio-Sousa A.L."/>
            <person name="Maurer-Alcala X.X."/>
            <person name="Katz L.A."/>
            <person name="Lahr D.J.G."/>
        </authorList>
    </citation>
    <scope>NUCLEOTIDE SEQUENCE</scope>
</reference>
<dbReference type="Pfam" id="PF01145">
    <property type="entry name" value="Band_7"/>
    <property type="match status" value="1"/>
</dbReference>
<sequence>MSRVPPNCFLMGHRNQKTELSDPQGKRVALQIVPDPTVIVETLGTYEKTEPFYGEFGKYVLNVPAGYYAKAKSKNEPVLFSEGPHVIIDSTFQFEPDSGFVSQNEPYIRHLTLHILRIPAGKIAKVWVGTEPRILESRREPYVFNDAVFELQPSSPGSFFFDATTQYVEHGSLKRIIPHTGEVGIGYINGILRIIHPDKDFRPTLINSPIFQFDSFISTSLQTCLFPSEETKRLYQKDHHHAAPDEVNYKIFQTRDSLSIGIIIVVAFSVSNPEVAITKLGRDGIIPHLENVSFADMGKVIQLSSLQEVMLSSQKIGTGAQSFQDQVKSSLKKDLKEYGIQLNRLNIESMTVMDKGISKQLAEKSTLNAELTTQQAQLVKKYDIKLTKARLKADIANIRLTQKNQALISSADSVLLAAKLNAQAILIQAEAKQKAEAMQGEVYLKYPKLLELELAKLHWSVLEKATVFITSSDGDISSNSGLISMV</sequence>
<evidence type="ECO:0000259" key="1">
    <source>
        <dbReference type="Pfam" id="PF01145"/>
    </source>
</evidence>
<accession>A0A6B2L0Q3</accession>